<dbReference type="Gene3D" id="3.60.10.10">
    <property type="entry name" value="Endonuclease/exonuclease/phosphatase"/>
    <property type="match status" value="1"/>
</dbReference>
<keyword evidence="2" id="KW-1185">Reference proteome</keyword>
<reference evidence="1" key="2">
    <citation type="submission" date="2018-03" db="EMBL/GenBank/DDBJ databases">
        <title>The Triticum urartu genome reveals the dynamic nature of wheat genome evolution.</title>
        <authorList>
            <person name="Ling H."/>
            <person name="Ma B."/>
            <person name="Shi X."/>
            <person name="Liu H."/>
            <person name="Dong L."/>
            <person name="Sun H."/>
            <person name="Cao Y."/>
            <person name="Gao Q."/>
            <person name="Zheng S."/>
            <person name="Li Y."/>
            <person name="Yu Y."/>
            <person name="Du H."/>
            <person name="Qi M."/>
            <person name="Li Y."/>
            <person name="Yu H."/>
            <person name="Cui Y."/>
            <person name="Wang N."/>
            <person name="Chen C."/>
            <person name="Wu H."/>
            <person name="Zhao Y."/>
            <person name="Zhang J."/>
            <person name="Li Y."/>
            <person name="Zhou W."/>
            <person name="Zhang B."/>
            <person name="Hu W."/>
            <person name="Eijk M."/>
            <person name="Tang J."/>
            <person name="Witsenboer H."/>
            <person name="Zhao S."/>
            <person name="Li Z."/>
            <person name="Zhang A."/>
            <person name="Wang D."/>
            <person name="Liang C."/>
        </authorList>
    </citation>
    <scope>NUCLEOTIDE SEQUENCE [LARGE SCALE GENOMIC DNA]</scope>
    <source>
        <strain evidence="1">cv. G1812</strain>
    </source>
</reference>
<reference evidence="1" key="3">
    <citation type="submission" date="2022-06" db="UniProtKB">
        <authorList>
            <consortium name="EnsemblPlants"/>
        </authorList>
    </citation>
    <scope>IDENTIFICATION</scope>
</reference>
<organism evidence="1 2">
    <name type="scientific">Triticum urartu</name>
    <name type="common">Red wild einkorn</name>
    <name type="synonym">Crithodium urartu</name>
    <dbReference type="NCBI Taxonomy" id="4572"/>
    <lineage>
        <taxon>Eukaryota</taxon>
        <taxon>Viridiplantae</taxon>
        <taxon>Streptophyta</taxon>
        <taxon>Embryophyta</taxon>
        <taxon>Tracheophyta</taxon>
        <taxon>Spermatophyta</taxon>
        <taxon>Magnoliopsida</taxon>
        <taxon>Liliopsida</taxon>
        <taxon>Poales</taxon>
        <taxon>Poaceae</taxon>
        <taxon>BOP clade</taxon>
        <taxon>Pooideae</taxon>
        <taxon>Triticodae</taxon>
        <taxon>Triticeae</taxon>
        <taxon>Triticinae</taxon>
        <taxon>Triticum</taxon>
    </lineage>
</organism>
<protein>
    <recommendedName>
        <fullName evidence="3">Endonuclease/exonuclease/phosphatase domain-containing protein</fullName>
    </recommendedName>
</protein>
<proteinExistence type="predicted"/>
<dbReference type="AlphaFoldDB" id="A0A8R7UV67"/>
<evidence type="ECO:0008006" key="3">
    <source>
        <dbReference type="Google" id="ProtNLM"/>
    </source>
</evidence>
<name>A0A8R7UV67_TRIUA</name>
<dbReference type="InterPro" id="IPR036691">
    <property type="entry name" value="Endo/exonu/phosph_ase_sf"/>
</dbReference>
<dbReference type="Proteomes" id="UP000015106">
    <property type="component" value="Chromosome 6"/>
</dbReference>
<accession>A0A8R7UV67</accession>
<evidence type="ECO:0000313" key="2">
    <source>
        <dbReference type="Proteomes" id="UP000015106"/>
    </source>
</evidence>
<evidence type="ECO:0000313" key="1">
    <source>
        <dbReference type="EnsemblPlants" id="TuG1812G0600002442.01.T01.cds423104"/>
    </source>
</evidence>
<sequence length="74" mass="8530">MKILGWNCRGMLSNTAVRELLELQERTRAELIFLSESHLNKCKADELRRVLGFDSMFVVESDGWAGGLVLFYHK</sequence>
<dbReference type="EnsemblPlants" id="TuG1812G0600002442.01.T01">
    <property type="protein sequence ID" value="TuG1812G0600002442.01.T01.cds423104"/>
    <property type="gene ID" value="TuG1812G0600002442.01"/>
</dbReference>
<dbReference type="PANTHER" id="PTHR35218:SF9">
    <property type="entry name" value="ENDONUCLEASE_EXONUCLEASE_PHOSPHATASE DOMAIN-CONTAINING PROTEIN"/>
    <property type="match status" value="1"/>
</dbReference>
<dbReference type="Gramene" id="TuG1812G0600002442.01.T01">
    <property type="protein sequence ID" value="TuG1812G0600002442.01.T01.cds423104"/>
    <property type="gene ID" value="TuG1812G0600002442.01"/>
</dbReference>
<dbReference type="SUPFAM" id="SSF56219">
    <property type="entry name" value="DNase I-like"/>
    <property type="match status" value="1"/>
</dbReference>
<reference evidence="2" key="1">
    <citation type="journal article" date="2013" name="Nature">
        <title>Draft genome of the wheat A-genome progenitor Triticum urartu.</title>
        <authorList>
            <person name="Ling H.Q."/>
            <person name="Zhao S."/>
            <person name="Liu D."/>
            <person name="Wang J."/>
            <person name="Sun H."/>
            <person name="Zhang C."/>
            <person name="Fan H."/>
            <person name="Li D."/>
            <person name="Dong L."/>
            <person name="Tao Y."/>
            <person name="Gao C."/>
            <person name="Wu H."/>
            <person name="Li Y."/>
            <person name="Cui Y."/>
            <person name="Guo X."/>
            <person name="Zheng S."/>
            <person name="Wang B."/>
            <person name="Yu K."/>
            <person name="Liang Q."/>
            <person name="Yang W."/>
            <person name="Lou X."/>
            <person name="Chen J."/>
            <person name="Feng M."/>
            <person name="Jian J."/>
            <person name="Zhang X."/>
            <person name="Luo G."/>
            <person name="Jiang Y."/>
            <person name="Liu J."/>
            <person name="Wang Z."/>
            <person name="Sha Y."/>
            <person name="Zhang B."/>
            <person name="Wu H."/>
            <person name="Tang D."/>
            <person name="Shen Q."/>
            <person name="Xue P."/>
            <person name="Zou S."/>
            <person name="Wang X."/>
            <person name="Liu X."/>
            <person name="Wang F."/>
            <person name="Yang Y."/>
            <person name="An X."/>
            <person name="Dong Z."/>
            <person name="Zhang K."/>
            <person name="Zhang X."/>
            <person name="Luo M.C."/>
            <person name="Dvorak J."/>
            <person name="Tong Y."/>
            <person name="Wang J."/>
            <person name="Yang H."/>
            <person name="Li Z."/>
            <person name="Wang D."/>
            <person name="Zhang A."/>
            <person name="Wang J."/>
        </authorList>
    </citation>
    <scope>NUCLEOTIDE SEQUENCE</scope>
    <source>
        <strain evidence="2">cv. G1812</strain>
    </source>
</reference>
<dbReference type="PANTHER" id="PTHR35218">
    <property type="entry name" value="RNASE H DOMAIN-CONTAINING PROTEIN"/>
    <property type="match status" value="1"/>
</dbReference>